<dbReference type="EMBL" id="JARKIK010000011">
    <property type="protein sequence ID" value="KAK8748616.1"/>
    <property type="molecule type" value="Genomic_DNA"/>
</dbReference>
<name>A0AAW0XVP0_CHEQU</name>
<organism evidence="1 2">
    <name type="scientific">Cherax quadricarinatus</name>
    <name type="common">Australian red claw crayfish</name>
    <dbReference type="NCBI Taxonomy" id="27406"/>
    <lineage>
        <taxon>Eukaryota</taxon>
        <taxon>Metazoa</taxon>
        <taxon>Ecdysozoa</taxon>
        <taxon>Arthropoda</taxon>
        <taxon>Crustacea</taxon>
        <taxon>Multicrustacea</taxon>
        <taxon>Malacostraca</taxon>
        <taxon>Eumalacostraca</taxon>
        <taxon>Eucarida</taxon>
        <taxon>Decapoda</taxon>
        <taxon>Pleocyemata</taxon>
        <taxon>Astacidea</taxon>
        <taxon>Parastacoidea</taxon>
        <taxon>Parastacidae</taxon>
        <taxon>Cherax</taxon>
    </lineage>
</organism>
<dbReference type="AlphaFoldDB" id="A0AAW0XVP0"/>
<keyword evidence="2" id="KW-1185">Reference proteome</keyword>
<sequence length="107" mass="11971">MALCGSVMRPTVCTLEETIRLCGGASLRSPSGTLGSVREVQWFLECGEALFQCFIGTLSIGDPNFGTLSVDPHFGTLVVCCKRLEEPMSVVVKQCVAVRGWRWWWWW</sequence>
<accession>A0AAW0XVP0</accession>
<evidence type="ECO:0000313" key="1">
    <source>
        <dbReference type="EMBL" id="KAK8748616.1"/>
    </source>
</evidence>
<dbReference type="Proteomes" id="UP001445076">
    <property type="component" value="Unassembled WGS sequence"/>
</dbReference>
<gene>
    <name evidence="1" type="ORF">OTU49_015893</name>
</gene>
<comment type="caution">
    <text evidence="1">The sequence shown here is derived from an EMBL/GenBank/DDBJ whole genome shotgun (WGS) entry which is preliminary data.</text>
</comment>
<reference evidence="1 2" key="1">
    <citation type="journal article" date="2024" name="BMC Genomics">
        <title>Genome assembly of redclaw crayfish (Cherax quadricarinatus) provides insights into its immune adaptation and hypoxia tolerance.</title>
        <authorList>
            <person name="Liu Z."/>
            <person name="Zheng J."/>
            <person name="Li H."/>
            <person name="Fang K."/>
            <person name="Wang S."/>
            <person name="He J."/>
            <person name="Zhou D."/>
            <person name="Weng S."/>
            <person name="Chi M."/>
            <person name="Gu Z."/>
            <person name="He J."/>
            <person name="Li F."/>
            <person name="Wang M."/>
        </authorList>
    </citation>
    <scope>NUCLEOTIDE SEQUENCE [LARGE SCALE GENOMIC DNA]</scope>
    <source>
        <strain evidence="1">ZL_2023a</strain>
    </source>
</reference>
<protein>
    <submittedName>
        <fullName evidence="1">Uncharacterized protein</fullName>
    </submittedName>
</protein>
<reference evidence="1" key="2">
    <citation type="submission" date="2024-01" db="EMBL/GenBank/DDBJ databases">
        <authorList>
            <person name="He J."/>
            <person name="Wang M."/>
            <person name="Zheng J."/>
            <person name="Liu Z."/>
        </authorList>
    </citation>
    <scope>NUCLEOTIDE SEQUENCE</scope>
    <source>
        <strain evidence="1">ZL_2023a</strain>
        <tissue evidence="1">Muscle</tissue>
    </source>
</reference>
<evidence type="ECO:0000313" key="2">
    <source>
        <dbReference type="Proteomes" id="UP001445076"/>
    </source>
</evidence>
<dbReference type="EMBL" id="JARKIK010000011">
    <property type="protein sequence ID" value="KAK8748618.1"/>
    <property type="molecule type" value="Genomic_DNA"/>
</dbReference>
<proteinExistence type="predicted"/>